<organism evidence="1 2">
    <name type="scientific">Actinacidiphila oryziradicis</name>
    <dbReference type="NCBI Taxonomy" id="2571141"/>
    <lineage>
        <taxon>Bacteria</taxon>
        <taxon>Bacillati</taxon>
        <taxon>Actinomycetota</taxon>
        <taxon>Actinomycetes</taxon>
        <taxon>Kitasatosporales</taxon>
        <taxon>Streptomycetaceae</taxon>
        <taxon>Actinacidiphila</taxon>
    </lineage>
</organism>
<comment type="caution">
    <text evidence="1">The sequence shown here is derived from an EMBL/GenBank/DDBJ whole genome shotgun (WGS) entry which is preliminary data.</text>
</comment>
<dbReference type="AlphaFoldDB" id="A0A4U0RWV3"/>
<evidence type="ECO:0008006" key="3">
    <source>
        <dbReference type="Google" id="ProtNLM"/>
    </source>
</evidence>
<accession>A0A4U0RWV3</accession>
<keyword evidence="2" id="KW-1185">Reference proteome</keyword>
<gene>
    <name evidence="1" type="ORF">FCI23_43560</name>
</gene>
<dbReference type="Proteomes" id="UP000305778">
    <property type="component" value="Unassembled WGS sequence"/>
</dbReference>
<sequence>MTDEHAGLFRCESSHHLPTYLTRCLAAFDALNATDRLLLLRAAHWIHHAAQVRELSASAAYTAVVQSVEVLVDTQGGQSTSAAYRAFVEDHAPATTDTMRTMHRSLYRVRSQISHGSRLFVSDLEVSGMPNPQRWHEERLLDHATAVCRTAIINWLLRRTTAAAAR</sequence>
<dbReference type="EMBL" id="SUMC01000090">
    <property type="protein sequence ID" value="TKA00108.1"/>
    <property type="molecule type" value="Genomic_DNA"/>
</dbReference>
<evidence type="ECO:0000313" key="1">
    <source>
        <dbReference type="EMBL" id="TKA00108.1"/>
    </source>
</evidence>
<reference evidence="1 2" key="1">
    <citation type="submission" date="2019-04" db="EMBL/GenBank/DDBJ databases">
        <title>Streptomyces oryziradicis sp. nov., a novel actinomycete isolated from rhizosphere soil of rice (Oryza sativa L.).</title>
        <authorList>
            <person name="Li C."/>
        </authorList>
    </citation>
    <scope>NUCLEOTIDE SEQUENCE [LARGE SCALE GENOMIC DNA]</scope>
    <source>
        <strain evidence="1 2">NEAU-C40</strain>
    </source>
</reference>
<evidence type="ECO:0000313" key="2">
    <source>
        <dbReference type="Proteomes" id="UP000305778"/>
    </source>
</evidence>
<name>A0A4U0RWV3_9ACTN</name>
<proteinExistence type="predicted"/>
<protein>
    <recommendedName>
        <fullName evidence="3">Apea-like HEPN domain-containing protein</fullName>
    </recommendedName>
</protein>